<comment type="similarity">
    <text evidence="2">Belongs to the binding-protein-dependent transport system permease family. FecCD subfamily.</text>
</comment>
<dbReference type="InterPro" id="IPR037294">
    <property type="entry name" value="ABC_BtuC-like"/>
</dbReference>
<dbReference type="InterPro" id="IPR000522">
    <property type="entry name" value="ABC_transptr_permease_BtuC"/>
</dbReference>
<dbReference type="Gene3D" id="1.10.3470.10">
    <property type="entry name" value="ABC transporter involved in vitamin B12 uptake, BtuC"/>
    <property type="match status" value="1"/>
</dbReference>
<evidence type="ECO:0000313" key="9">
    <source>
        <dbReference type="EMBL" id="EDS10480.1"/>
    </source>
</evidence>
<evidence type="ECO:0000256" key="2">
    <source>
        <dbReference type="ARBA" id="ARBA00007935"/>
    </source>
</evidence>
<proteinExistence type="inferred from homology"/>
<dbReference type="PANTHER" id="PTHR30472:SF70">
    <property type="entry name" value="MOLYBDATE IMPORT SYSTEM PERMEASE PROTEIN MOLB"/>
    <property type="match status" value="1"/>
</dbReference>
<protein>
    <recommendedName>
        <fullName evidence="11">Iron chelate uptake ABC transporter, FeCT family, permease protein</fullName>
    </recommendedName>
</protein>
<dbReference type="eggNOG" id="COG0609">
    <property type="taxonomic scope" value="Bacteria"/>
</dbReference>
<evidence type="ECO:0008006" key="11">
    <source>
        <dbReference type="Google" id="ProtNLM"/>
    </source>
</evidence>
<dbReference type="Proteomes" id="UP000003803">
    <property type="component" value="Unassembled WGS sequence"/>
</dbReference>
<dbReference type="AlphaFoldDB" id="B0PDC8"/>
<keyword evidence="10" id="KW-1185">Reference proteome</keyword>
<dbReference type="GO" id="GO:0005886">
    <property type="term" value="C:plasma membrane"/>
    <property type="evidence" value="ECO:0007669"/>
    <property type="project" value="UniProtKB-SubCell"/>
</dbReference>
<evidence type="ECO:0000256" key="5">
    <source>
        <dbReference type="ARBA" id="ARBA00022692"/>
    </source>
</evidence>
<dbReference type="GO" id="GO:0022857">
    <property type="term" value="F:transmembrane transporter activity"/>
    <property type="evidence" value="ECO:0007669"/>
    <property type="project" value="InterPro"/>
</dbReference>
<dbReference type="SUPFAM" id="SSF81345">
    <property type="entry name" value="ABC transporter involved in vitamin B12 uptake, BtuC"/>
    <property type="match status" value="1"/>
</dbReference>
<evidence type="ECO:0000313" key="10">
    <source>
        <dbReference type="Proteomes" id="UP000003803"/>
    </source>
</evidence>
<keyword evidence="6 8" id="KW-1133">Transmembrane helix</keyword>
<evidence type="ECO:0000256" key="7">
    <source>
        <dbReference type="ARBA" id="ARBA00023136"/>
    </source>
</evidence>
<keyword evidence="4" id="KW-1003">Cell membrane</keyword>
<accession>B0PDC8</accession>
<dbReference type="EMBL" id="ABGD02000024">
    <property type="protein sequence ID" value="EDS10480.1"/>
    <property type="molecule type" value="Genomic_DNA"/>
</dbReference>
<reference evidence="9" key="2">
    <citation type="submission" date="2013-09" db="EMBL/GenBank/DDBJ databases">
        <title>Draft genome sequence of Anaerotruncus colihominis(DSM 17241).</title>
        <authorList>
            <person name="Sudarsanam P."/>
            <person name="Ley R."/>
            <person name="Guruge J."/>
            <person name="Turnbaugh P.J."/>
            <person name="Mahowald M."/>
            <person name="Liep D."/>
            <person name="Gordon J."/>
        </authorList>
    </citation>
    <scope>NUCLEOTIDE SEQUENCE</scope>
    <source>
        <strain evidence="9">DSM 17241</strain>
    </source>
</reference>
<evidence type="ECO:0000256" key="4">
    <source>
        <dbReference type="ARBA" id="ARBA00022475"/>
    </source>
</evidence>
<evidence type="ECO:0000256" key="1">
    <source>
        <dbReference type="ARBA" id="ARBA00004651"/>
    </source>
</evidence>
<reference evidence="9" key="1">
    <citation type="submission" date="2007-11" db="EMBL/GenBank/DDBJ databases">
        <authorList>
            <person name="Fulton L."/>
            <person name="Clifton S."/>
            <person name="Fulton B."/>
            <person name="Xu J."/>
            <person name="Minx P."/>
            <person name="Pepin K.H."/>
            <person name="Johnson M."/>
            <person name="Thiruvilangam P."/>
            <person name="Bhonagiri V."/>
            <person name="Nash W.E."/>
            <person name="Mardis E.R."/>
            <person name="Wilson R.K."/>
        </authorList>
    </citation>
    <scope>NUCLEOTIDE SEQUENCE [LARGE SCALE GENOMIC DNA]</scope>
    <source>
        <strain evidence="9">DSM 17241</strain>
    </source>
</reference>
<sequence length="79" mass="8745">MIFQCFQKYRYLTSALAGPDYRRLLPVCAILGSTFLLLVDDVARTAFMVELPIGILTSFIGVPFFMFIFKSGVNKGGSA</sequence>
<comment type="caution">
    <text evidence="9">The sequence shown here is derived from an EMBL/GenBank/DDBJ whole genome shotgun (WGS) entry which is preliminary data.</text>
</comment>
<keyword evidence="5 8" id="KW-0812">Transmembrane</keyword>
<gene>
    <name evidence="9" type="ORF">ANACOL_03082</name>
</gene>
<organism evidence="9 10">
    <name type="scientific">Anaerotruncus colihominis DSM 17241</name>
    <dbReference type="NCBI Taxonomy" id="445972"/>
    <lineage>
        <taxon>Bacteria</taxon>
        <taxon>Bacillati</taxon>
        <taxon>Bacillota</taxon>
        <taxon>Clostridia</taxon>
        <taxon>Eubacteriales</taxon>
        <taxon>Oscillospiraceae</taxon>
        <taxon>Anaerotruncus</taxon>
    </lineage>
</organism>
<dbReference type="Pfam" id="PF01032">
    <property type="entry name" value="FecCD"/>
    <property type="match status" value="1"/>
</dbReference>
<keyword evidence="3" id="KW-0813">Transport</keyword>
<evidence type="ECO:0000256" key="3">
    <source>
        <dbReference type="ARBA" id="ARBA00022448"/>
    </source>
</evidence>
<evidence type="ECO:0000256" key="8">
    <source>
        <dbReference type="SAM" id="Phobius"/>
    </source>
</evidence>
<dbReference type="GO" id="GO:0033214">
    <property type="term" value="P:siderophore-iron import into cell"/>
    <property type="evidence" value="ECO:0007669"/>
    <property type="project" value="TreeGrafter"/>
</dbReference>
<dbReference type="HOGENOM" id="CLU_2598336_0_0_9"/>
<dbReference type="PANTHER" id="PTHR30472">
    <property type="entry name" value="FERRIC ENTEROBACTIN TRANSPORT SYSTEM PERMEASE PROTEIN"/>
    <property type="match status" value="1"/>
</dbReference>
<feature type="transmembrane region" description="Helical" evidence="8">
    <location>
        <begin position="21"/>
        <end position="39"/>
    </location>
</feature>
<keyword evidence="7 8" id="KW-0472">Membrane</keyword>
<evidence type="ECO:0000256" key="6">
    <source>
        <dbReference type="ARBA" id="ARBA00022989"/>
    </source>
</evidence>
<name>B0PDC8_9FIRM</name>
<comment type="subcellular location">
    <subcellularLocation>
        <location evidence="1">Cell membrane</location>
        <topology evidence="1">Multi-pass membrane protein</topology>
    </subcellularLocation>
</comment>
<feature type="transmembrane region" description="Helical" evidence="8">
    <location>
        <begin position="51"/>
        <end position="69"/>
    </location>
</feature>